<dbReference type="EMBL" id="BOPF01000063">
    <property type="protein sequence ID" value="GIJ52047.1"/>
    <property type="molecule type" value="Genomic_DNA"/>
</dbReference>
<dbReference type="SUPFAM" id="SSF55729">
    <property type="entry name" value="Acyl-CoA N-acyltransferases (Nat)"/>
    <property type="match status" value="1"/>
</dbReference>
<dbReference type="Pfam" id="PF00583">
    <property type="entry name" value="Acetyltransf_1"/>
    <property type="match status" value="1"/>
</dbReference>
<reference evidence="2" key="1">
    <citation type="submission" date="2021-01" db="EMBL/GenBank/DDBJ databases">
        <title>Whole genome shotgun sequence of Virgisporangium aliadipatigenens NBRC 105644.</title>
        <authorList>
            <person name="Komaki H."/>
            <person name="Tamura T."/>
        </authorList>
    </citation>
    <scope>NUCLEOTIDE SEQUENCE</scope>
    <source>
        <strain evidence="2">NBRC 105644</strain>
    </source>
</reference>
<dbReference type="InterPro" id="IPR000182">
    <property type="entry name" value="GNAT_dom"/>
</dbReference>
<dbReference type="RefSeq" id="WP_203905444.1">
    <property type="nucleotide sequence ID" value="NZ_BOPF01000063.1"/>
</dbReference>
<accession>A0A8J4DXF6</accession>
<evidence type="ECO:0000313" key="3">
    <source>
        <dbReference type="Proteomes" id="UP000619260"/>
    </source>
</evidence>
<proteinExistence type="predicted"/>
<sequence>MVSGSPTPSSAPERLEEVLAAVEDGVYPEPDGAVVAVPAVSGAKAGVVGFTGRVYVVGVDQAFVDARLRTWDLGHAFVPPFLADLVDAFGVAPESVDMLGLASPLPGPPPLALTPIEDRDHPRVRRALGYRTEVRVWSCTGGTLILGRGLAGRREIALEVDPEHRGRGLGRALATSARHLTDGPLWAQIAPGNAASVRALLDAGFRPVGQEVLLVR</sequence>
<dbReference type="PROSITE" id="PS51186">
    <property type="entry name" value="GNAT"/>
    <property type="match status" value="1"/>
</dbReference>
<dbReference type="InterPro" id="IPR016181">
    <property type="entry name" value="Acyl_CoA_acyltransferase"/>
</dbReference>
<feature type="domain" description="N-acetyltransferase" evidence="1">
    <location>
        <begin position="86"/>
        <end position="216"/>
    </location>
</feature>
<protein>
    <submittedName>
        <fullName evidence="2">N-acetyltransferase</fullName>
    </submittedName>
</protein>
<organism evidence="2 3">
    <name type="scientific">Virgisporangium aliadipatigenens</name>
    <dbReference type="NCBI Taxonomy" id="741659"/>
    <lineage>
        <taxon>Bacteria</taxon>
        <taxon>Bacillati</taxon>
        <taxon>Actinomycetota</taxon>
        <taxon>Actinomycetes</taxon>
        <taxon>Micromonosporales</taxon>
        <taxon>Micromonosporaceae</taxon>
        <taxon>Virgisporangium</taxon>
    </lineage>
</organism>
<dbReference type="Gene3D" id="3.40.630.30">
    <property type="match status" value="1"/>
</dbReference>
<evidence type="ECO:0000259" key="1">
    <source>
        <dbReference type="PROSITE" id="PS51186"/>
    </source>
</evidence>
<name>A0A8J4DXF6_9ACTN</name>
<dbReference type="AlphaFoldDB" id="A0A8J4DXF6"/>
<dbReference type="Proteomes" id="UP000619260">
    <property type="component" value="Unassembled WGS sequence"/>
</dbReference>
<evidence type="ECO:0000313" key="2">
    <source>
        <dbReference type="EMBL" id="GIJ52047.1"/>
    </source>
</evidence>
<gene>
    <name evidence="2" type="ORF">Val02_89330</name>
</gene>
<dbReference type="GO" id="GO:0016747">
    <property type="term" value="F:acyltransferase activity, transferring groups other than amino-acyl groups"/>
    <property type="evidence" value="ECO:0007669"/>
    <property type="project" value="InterPro"/>
</dbReference>
<comment type="caution">
    <text evidence="2">The sequence shown here is derived from an EMBL/GenBank/DDBJ whole genome shotgun (WGS) entry which is preliminary data.</text>
</comment>
<keyword evidence="3" id="KW-1185">Reference proteome</keyword>